<dbReference type="PRINTS" id="PR00326">
    <property type="entry name" value="GTP1OBG"/>
</dbReference>
<keyword evidence="1" id="KW-0342">GTP-binding</keyword>
<dbReference type="Gene3D" id="3.40.50.300">
    <property type="entry name" value="P-loop containing nucleotide triphosphate hydrolases"/>
    <property type="match status" value="1"/>
</dbReference>
<proteinExistence type="predicted"/>
<dbReference type="Proteomes" id="UP001457282">
    <property type="component" value="Unassembled WGS sequence"/>
</dbReference>
<feature type="domain" description="Nucleolar GTP-binding protein 1 Rossman-fold" evidence="3">
    <location>
        <begin position="306"/>
        <end position="362"/>
    </location>
</feature>
<accession>A0AAW1VUQ6</accession>
<evidence type="ECO:0000259" key="3">
    <source>
        <dbReference type="Pfam" id="PF06858"/>
    </source>
</evidence>
<comment type="caution">
    <text evidence="5">The sequence shown here is derived from an EMBL/GenBank/DDBJ whole genome shotgun (WGS) entry which is preliminary data.</text>
</comment>
<name>A0AAW1VUQ6_RUBAR</name>
<dbReference type="PANTHER" id="PTHR45759">
    <property type="entry name" value="NUCLEOLAR GTP-BINDING PROTEIN 1"/>
    <property type="match status" value="1"/>
</dbReference>
<evidence type="ECO:0000313" key="6">
    <source>
        <dbReference type="Proteomes" id="UP001457282"/>
    </source>
</evidence>
<evidence type="ECO:0000259" key="2">
    <source>
        <dbReference type="Pfam" id="PF01926"/>
    </source>
</evidence>
<sequence>MSRACSLFQLWHSPPDTRLLLSISKLSKGTYMIPSARTYPGLCFCKDLQTTAYEVVKGSYVPTSQIKQESKPEEKSPEKIEGVGAFQKLPMVMPSVDILYSALRKAKRIAPTKGIANIAKRERNRGAKQLDALMKELAVPLRTYSENFPNKKYLHPYERSLIELTLGDGNYEQVLGKVDALRKRVVSVGKEHASLCAKSTSKKEAEARLSEGLKKVEETYIHQGKYVDDLLHIAKTLRAMPVVDLETPTLCLVGAPNVGKSSLVRILSTGKPEVCNYPFTTRGILMGHIILNHQTFQRCDDDRNNLEKLTLAVLSHLPTAVLYVHDLSGECGTSPSDQFVIYNEIKEKFGDHLWLDVVSKCDLLQESPVLFATDNGDDTDLNLERYRKFGPDGAIHVSVKNEVGLMELKSRVHDLLNSQMTRIQGPEGNQETHEVHA</sequence>
<evidence type="ECO:0000259" key="4">
    <source>
        <dbReference type="Pfam" id="PF17835"/>
    </source>
</evidence>
<dbReference type="Pfam" id="PF06858">
    <property type="entry name" value="NOG1"/>
    <property type="match status" value="1"/>
</dbReference>
<dbReference type="Pfam" id="PF01926">
    <property type="entry name" value="MMR_HSR1"/>
    <property type="match status" value="1"/>
</dbReference>
<feature type="domain" description="G" evidence="2">
    <location>
        <begin position="250"/>
        <end position="300"/>
    </location>
</feature>
<reference evidence="5 6" key="1">
    <citation type="journal article" date="2023" name="G3 (Bethesda)">
        <title>A chromosome-length genome assembly and annotation of blackberry (Rubus argutus, cv. 'Hillquist').</title>
        <authorList>
            <person name="Bruna T."/>
            <person name="Aryal R."/>
            <person name="Dudchenko O."/>
            <person name="Sargent D.J."/>
            <person name="Mead D."/>
            <person name="Buti M."/>
            <person name="Cavallini A."/>
            <person name="Hytonen T."/>
            <person name="Andres J."/>
            <person name="Pham M."/>
            <person name="Weisz D."/>
            <person name="Mascagni F."/>
            <person name="Usai G."/>
            <person name="Natali L."/>
            <person name="Bassil N."/>
            <person name="Fernandez G.E."/>
            <person name="Lomsadze A."/>
            <person name="Armour M."/>
            <person name="Olukolu B."/>
            <person name="Poorten T."/>
            <person name="Britton C."/>
            <person name="Davik J."/>
            <person name="Ashrafi H."/>
            <person name="Aiden E.L."/>
            <person name="Borodovsky M."/>
            <person name="Worthington M."/>
        </authorList>
    </citation>
    <scope>NUCLEOTIDE SEQUENCE [LARGE SCALE GENOMIC DNA]</scope>
    <source>
        <strain evidence="5">PI 553951</strain>
    </source>
</reference>
<dbReference type="InterPro" id="IPR027417">
    <property type="entry name" value="P-loop_NTPase"/>
</dbReference>
<dbReference type="AlphaFoldDB" id="A0AAW1VUQ6"/>
<dbReference type="InterPro" id="IPR010674">
    <property type="entry name" value="NOG1_Rossman_fold_dom"/>
</dbReference>
<organism evidence="5 6">
    <name type="scientific">Rubus argutus</name>
    <name type="common">Southern blackberry</name>
    <dbReference type="NCBI Taxonomy" id="59490"/>
    <lineage>
        <taxon>Eukaryota</taxon>
        <taxon>Viridiplantae</taxon>
        <taxon>Streptophyta</taxon>
        <taxon>Embryophyta</taxon>
        <taxon>Tracheophyta</taxon>
        <taxon>Spermatophyta</taxon>
        <taxon>Magnoliopsida</taxon>
        <taxon>eudicotyledons</taxon>
        <taxon>Gunneridae</taxon>
        <taxon>Pentapetalae</taxon>
        <taxon>rosids</taxon>
        <taxon>fabids</taxon>
        <taxon>Rosales</taxon>
        <taxon>Rosaceae</taxon>
        <taxon>Rosoideae</taxon>
        <taxon>Rosoideae incertae sedis</taxon>
        <taxon>Rubus</taxon>
    </lineage>
</organism>
<protein>
    <recommendedName>
        <fullName evidence="7">Nucleolar GTP-binding protein 1</fullName>
    </recommendedName>
</protein>
<keyword evidence="1" id="KW-0547">Nucleotide-binding</keyword>
<evidence type="ECO:0000256" key="1">
    <source>
        <dbReference type="ARBA" id="ARBA00023134"/>
    </source>
</evidence>
<dbReference type="EMBL" id="JBEDUW010000007">
    <property type="protein sequence ID" value="KAK9911219.1"/>
    <property type="molecule type" value="Genomic_DNA"/>
</dbReference>
<evidence type="ECO:0000313" key="5">
    <source>
        <dbReference type="EMBL" id="KAK9911219.1"/>
    </source>
</evidence>
<dbReference type="Pfam" id="PF17835">
    <property type="entry name" value="NOG1_N"/>
    <property type="match status" value="1"/>
</dbReference>
<feature type="domain" description="NOG1 N-terminal helical" evidence="4">
    <location>
        <begin position="86"/>
        <end position="244"/>
    </location>
</feature>
<dbReference type="SUPFAM" id="SSF52540">
    <property type="entry name" value="P-loop containing nucleoside triphosphate hydrolases"/>
    <property type="match status" value="1"/>
</dbReference>
<dbReference type="InterPro" id="IPR041623">
    <property type="entry name" value="NOG1_N"/>
</dbReference>
<keyword evidence="6" id="KW-1185">Reference proteome</keyword>
<evidence type="ECO:0008006" key="7">
    <source>
        <dbReference type="Google" id="ProtNLM"/>
    </source>
</evidence>
<dbReference type="InterPro" id="IPR006073">
    <property type="entry name" value="GTP-bd"/>
</dbReference>
<dbReference type="GO" id="GO:0005525">
    <property type="term" value="F:GTP binding"/>
    <property type="evidence" value="ECO:0007669"/>
    <property type="project" value="UniProtKB-KW"/>
</dbReference>
<dbReference type="Gene3D" id="1.20.120.1190">
    <property type="match status" value="1"/>
</dbReference>
<gene>
    <name evidence="5" type="ORF">M0R45_035140</name>
</gene>